<dbReference type="GO" id="GO:0004222">
    <property type="term" value="F:metalloendopeptidase activity"/>
    <property type="evidence" value="ECO:0007669"/>
    <property type="project" value="InterPro"/>
</dbReference>
<dbReference type="InterPro" id="IPR001818">
    <property type="entry name" value="Pept_M10_metallopeptidase"/>
</dbReference>
<dbReference type="GO" id="GO:0008270">
    <property type="term" value="F:zinc ion binding"/>
    <property type="evidence" value="ECO:0007669"/>
    <property type="project" value="InterPro"/>
</dbReference>
<sequence length="269" mass="30158">MDRKKANFSVFFKKAVVKSTFSYNLVKEVAMGLIFKSIRFLMRLIGRVVWGLAWSFVLSFMVIVGIFYFTTSTKPGTEGLTQAVQTAVGRVDQFLNHQGISTGLHSSEETQTDQLTDEHATTGARWDQPSATIYIDTNNETFRSAYKEAIDSWNQTGAFTFQIINDKDKADIVATEMNDGNVSAAGEAESQTNLLTKRFTHVTVRLNSYYLLDSRYAYSHERIVNTAAHELGHAIGLDHNEEESVMQSAGSFYSIQPTDIQAVKDLYQS</sequence>
<keyword evidence="3" id="KW-0378">Hydrolase</keyword>
<gene>
    <name evidence="7" type="ORF">HMPREF9388_1043</name>
</gene>
<evidence type="ECO:0000313" key="8">
    <source>
        <dbReference type="Proteomes" id="UP000004185"/>
    </source>
</evidence>
<keyword evidence="5" id="KW-1133">Transmembrane helix</keyword>
<name>F0FEV4_STRSA</name>
<protein>
    <submittedName>
        <fullName evidence="7">Matrixin</fullName>
    </submittedName>
</protein>
<dbReference type="InterPro" id="IPR024079">
    <property type="entry name" value="MetalloPept_cat_dom_sf"/>
</dbReference>
<organism evidence="7 8">
    <name type="scientific">Streptococcus sanguinis SK353</name>
    <dbReference type="NCBI Taxonomy" id="888815"/>
    <lineage>
        <taxon>Bacteria</taxon>
        <taxon>Bacillati</taxon>
        <taxon>Bacillota</taxon>
        <taxon>Bacilli</taxon>
        <taxon>Lactobacillales</taxon>
        <taxon>Streptococcaceae</taxon>
        <taxon>Streptococcus</taxon>
    </lineage>
</organism>
<evidence type="ECO:0000256" key="4">
    <source>
        <dbReference type="ARBA" id="ARBA00022833"/>
    </source>
</evidence>
<dbReference type="HOGENOM" id="CLU_085085_0_0_9"/>
<keyword evidence="1" id="KW-0645">Protease</keyword>
<keyword evidence="4" id="KW-0862">Zinc</keyword>
<evidence type="ECO:0000259" key="6">
    <source>
        <dbReference type="Pfam" id="PF00413"/>
    </source>
</evidence>
<feature type="transmembrane region" description="Helical" evidence="5">
    <location>
        <begin position="48"/>
        <end position="69"/>
    </location>
</feature>
<evidence type="ECO:0000313" key="7">
    <source>
        <dbReference type="EMBL" id="EGC22470.1"/>
    </source>
</evidence>
<dbReference type="GO" id="GO:0006508">
    <property type="term" value="P:proteolysis"/>
    <property type="evidence" value="ECO:0007669"/>
    <property type="project" value="UniProtKB-KW"/>
</dbReference>
<dbReference type="Gene3D" id="3.40.390.10">
    <property type="entry name" value="Collagenase (Catalytic Domain)"/>
    <property type="match status" value="1"/>
</dbReference>
<dbReference type="CDD" id="cd04268">
    <property type="entry name" value="ZnMc_MMP_like"/>
    <property type="match status" value="1"/>
</dbReference>
<feature type="domain" description="Peptidase M10 metallopeptidase" evidence="6">
    <location>
        <begin position="136"/>
        <end position="267"/>
    </location>
</feature>
<keyword evidence="5" id="KW-0812">Transmembrane</keyword>
<evidence type="ECO:0000256" key="2">
    <source>
        <dbReference type="ARBA" id="ARBA00022723"/>
    </source>
</evidence>
<accession>F0FEV4</accession>
<dbReference type="Pfam" id="PF00413">
    <property type="entry name" value="Peptidase_M10"/>
    <property type="match status" value="1"/>
</dbReference>
<evidence type="ECO:0000256" key="5">
    <source>
        <dbReference type="SAM" id="Phobius"/>
    </source>
</evidence>
<keyword evidence="2" id="KW-0479">Metal-binding</keyword>
<dbReference type="SUPFAM" id="SSF55486">
    <property type="entry name" value="Metalloproteases ('zincins'), catalytic domain"/>
    <property type="match status" value="1"/>
</dbReference>
<evidence type="ECO:0000256" key="3">
    <source>
        <dbReference type="ARBA" id="ARBA00022801"/>
    </source>
</evidence>
<dbReference type="EMBL" id="AEWY01000005">
    <property type="protein sequence ID" value="EGC22470.1"/>
    <property type="molecule type" value="Genomic_DNA"/>
</dbReference>
<proteinExistence type="predicted"/>
<evidence type="ECO:0000256" key="1">
    <source>
        <dbReference type="ARBA" id="ARBA00022670"/>
    </source>
</evidence>
<dbReference type="Proteomes" id="UP000004185">
    <property type="component" value="Unassembled WGS sequence"/>
</dbReference>
<comment type="caution">
    <text evidence="7">The sequence shown here is derived from an EMBL/GenBank/DDBJ whole genome shotgun (WGS) entry which is preliminary data.</text>
</comment>
<keyword evidence="5" id="KW-0472">Membrane</keyword>
<reference evidence="7 8" key="1">
    <citation type="submission" date="2011-01" db="EMBL/GenBank/DDBJ databases">
        <authorList>
            <person name="Muzny D."/>
            <person name="Qin X."/>
            <person name="Deng J."/>
            <person name="Jiang H."/>
            <person name="Liu Y."/>
            <person name="Qu J."/>
            <person name="Song X.-Z."/>
            <person name="Zhang L."/>
            <person name="Thornton R."/>
            <person name="Coyle M."/>
            <person name="Francisco L."/>
            <person name="Jackson L."/>
            <person name="Javaid M."/>
            <person name="Korchina V."/>
            <person name="Kovar C."/>
            <person name="Mata R."/>
            <person name="Mathew T."/>
            <person name="Ngo R."/>
            <person name="Nguyen L."/>
            <person name="Nguyen N."/>
            <person name="Okwuonu G."/>
            <person name="Ongeri F."/>
            <person name="Pham C."/>
            <person name="Simmons D."/>
            <person name="Wilczek-Boney K."/>
            <person name="Hale W."/>
            <person name="Jakkamsetti A."/>
            <person name="Pham P."/>
            <person name="Ruth R."/>
            <person name="San Lucas F."/>
            <person name="Warren J."/>
            <person name="Zhang J."/>
            <person name="Zhao Z."/>
            <person name="Zhou C."/>
            <person name="Zhu D."/>
            <person name="Lee S."/>
            <person name="Bess C."/>
            <person name="Blankenburg K."/>
            <person name="Forbes L."/>
            <person name="Fu Q."/>
            <person name="Gubbala S."/>
            <person name="Hirani K."/>
            <person name="Jayaseelan J.C."/>
            <person name="Lara F."/>
            <person name="Munidasa M."/>
            <person name="Palculict T."/>
            <person name="Patil S."/>
            <person name="Pu L.-L."/>
            <person name="Saada N."/>
            <person name="Tang L."/>
            <person name="Weissenberger G."/>
            <person name="Zhu Y."/>
            <person name="Hemphill L."/>
            <person name="Shang Y."/>
            <person name="Youmans B."/>
            <person name="Ayvaz T."/>
            <person name="Ross M."/>
            <person name="Santibanez J."/>
            <person name="Aqrawi P."/>
            <person name="Gross S."/>
            <person name="Joshi V."/>
            <person name="Fowler G."/>
            <person name="Nazareth L."/>
            <person name="Reid J."/>
            <person name="Worley K."/>
            <person name="Petrosino J."/>
            <person name="Highlander S."/>
            <person name="Gibbs R."/>
        </authorList>
    </citation>
    <scope>NUCLEOTIDE SEQUENCE [LARGE SCALE GENOMIC DNA]</scope>
    <source>
        <strain evidence="7 8">SK353</strain>
    </source>
</reference>
<dbReference type="GO" id="GO:0031012">
    <property type="term" value="C:extracellular matrix"/>
    <property type="evidence" value="ECO:0007669"/>
    <property type="project" value="InterPro"/>
</dbReference>
<dbReference type="PATRIC" id="fig|888815.3.peg.1023"/>
<dbReference type="AlphaFoldDB" id="F0FEV4"/>